<dbReference type="GO" id="GO:0003700">
    <property type="term" value="F:DNA-binding transcription factor activity"/>
    <property type="evidence" value="ECO:0007669"/>
    <property type="project" value="InterPro"/>
</dbReference>
<dbReference type="STRING" id="113562.SAMN04489716_0952"/>
<dbReference type="SUPFAM" id="SSF53067">
    <property type="entry name" value="Actin-like ATPase domain"/>
    <property type="match status" value="1"/>
</dbReference>
<evidence type="ECO:0000259" key="2">
    <source>
        <dbReference type="Pfam" id="PF01047"/>
    </source>
</evidence>
<dbReference type="SUPFAM" id="SSF46785">
    <property type="entry name" value="Winged helix' DNA-binding domain"/>
    <property type="match status" value="1"/>
</dbReference>
<sequence>MTRGTTRTATTKVVTDINRTAVLDTLEQRGPLTRTALREHTGLSPATVDRLCSALLDEGLIERSGVTASQGGRPSTLFRFAGERRVIVAAAIAADGPRGMLVGVDGSIVERAVRPADGDQLDSALDLIAHLLGRAAATGRSSLGVALSVPGVVDAEGRVSNSVELGWQRLAVGSVIEHRFGLPCLVENDANAIAVGEWTQGAGTGTDSLVAVVLGIGVGAGLVSGGQLVRGARSGAGEIGYLLTGRDSLSRLFTRQGDLESRISGDQPTDEVLDYLALAIAALASVFDPEMVILSGRLPEKSIVPALEQRLTGRIPFVPQITAGKLGADAALLGVAELLARRTKGSVYLA</sequence>
<dbReference type="RefSeq" id="WP_092541936.1">
    <property type="nucleotide sequence ID" value="NZ_BOMJ01000009.1"/>
</dbReference>
<evidence type="ECO:0000256" key="1">
    <source>
        <dbReference type="ARBA" id="ARBA00006479"/>
    </source>
</evidence>
<protein>
    <submittedName>
        <fullName evidence="3">Sugar kinase of the NBD/HSP70 family, may contain an N-terminal HTH domain</fullName>
    </submittedName>
</protein>
<evidence type="ECO:0000313" key="4">
    <source>
        <dbReference type="Proteomes" id="UP000198688"/>
    </source>
</evidence>
<evidence type="ECO:0000313" key="3">
    <source>
        <dbReference type="EMBL" id="SDS51452.1"/>
    </source>
</evidence>
<comment type="similarity">
    <text evidence="1">Belongs to the ROK (NagC/XylR) family.</text>
</comment>
<reference evidence="3 4" key="1">
    <citation type="submission" date="2016-10" db="EMBL/GenBank/DDBJ databases">
        <authorList>
            <person name="de Groot N.N."/>
        </authorList>
    </citation>
    <scope>NUCLEOTIDE SEQUENCE [LARGE SCALE GENOMIC DNA]</scope>
    <source>
        <strain evidence="3 4">DSM 43941</strain>
    </source>
</reference>
<dbReference type="InterPro" id="IPR000600">
    <property type="entry name" value="ROK"/>
</dbReference>
<dbReference type="PANTHER" id="PTHR18964">
    <property type="entry name" value="ROK (REPRESSOR, ORF, KINASE) FAMILY"/>
    <property type="match status" value="1"/>
</dbReference>
<dbReference type="Gene3D" id="3.30.420.40">
    <property type="match status" value="3"/>
</dbReference>
<dbReference type="OrthoDB" id="37575at2"/>
<gene>
    <name evidence="3" type="ORF">SAMN04489716_0952</name>
</gene>
<name>A0A1H1STZ6_9ACTN</name>
<dbReference type="InterPro" id="IPR036390">
    <property type="entry name" value="WH_DNA-bd_sf"/>
</dbReference>
<dbReference type="InterPro" id="IPR043129">
    <property type="entry name" value="ATPase_NBD"/>
</dbReference>
<dbReference type="InterPro" id="IPR036388">
    <property type="entry name" value="WH-like_DNA-bd_sf"/>
</dbReference>
<dbReference type="GO" id="GO:0016301">
    <property type="term" value="F:kinase activity"/>
    <property type="evidence" value="ECO:0007669"/>
    <property type="project" value="UniProtKB-KW"/>
</dbReference>
<dbReference type="Pfam" id="PF01047">
    <property type="entry name" value="MarR"/>
    <property type="match status" value="1"/>
</dbReference>
<keyword evidence="4" id="KW-1185">Reference proteome</keyword>
<accession>A0A1H1STZ6</accession>
<dbReference type="AlphaFoldDB" id="A0A1H1STZ6"/>
<proteinExistence type="inferred from homology"/>
<dbReference type="EMBL" id="LT629758">
    <property type="protein sequence ID" value="SDS51452.1"/>
    <property type="molecule type" value="Genomic_DNA"/>
</dbReference>
<keyword evidence="3" id="KW-0418">Kinase</keyword>
<organism evidence="3 4">
    <name type="scientific">Actinoplanes derwentensis</name>
    <dbReference type="NCBI Taxonomy" id="113562"/>
    <lineage>
        <taxon>Bacteria</taxon>
        <taxon>Bacillati</taxon>
        <taxon>Actinomycetota</taxon>
        <taxon>Actinomycetes</taxon>
        <taxon>Micromonosporales</taxon>
        <taxon>Micromonosporaceae</taxon>
        <taxon>Actinoplanes</taxon>
    </lineage>
</organism>
<dbReference type="Proteomes" id="UP000198688">
    <property type="component" value="Chromosome I"/>
</dbReference>
<dbReference type="Gene3D" id="1.10.10.10">
    <property type="entry name" value="Winged helix-like DNA-binding domain superfamily/Winged helix DNA-binding domain"/>
    <property type="match status" value="1"/>
</dbReference>
<feature type="domain" description="HTH marR-type" evidence="2">
    <location>
        <begin position="19"/>
        <end position="64"/>
    </location>
</feature>
<keyword evidence="3" id="KW-0808">Transferase</keyword>
<dbReference type="Pfam" id="PF00480">
    <property type="entry name" value="ROK"/>
    <property type="match status" value="1"/>
</dbReference>
<dbReference type="PANTHER" id="PTHR18964:SF149">
    <property type="entry name" value="BIFUNCTIONAL UDP-N-ACETYLGLUCOSAMINE 2-EPIMERASE_N-ACETYLMANNOSAMINE KINASE"/>
    <property type="match status" value="1"/>
</dbReference>
<dbReference type="InterPro" id="IPR000835">
    <property type="entry name" value="HTH_MarR-typ"/>
</dbReference>